<keyword evidence="4" id="KW-0472">Membrane</keyword>
<name>A0ABS4U3W2_9PSEU</name>
<feature type="transmembrane region" description="Helical" evidence="4">
    <location>
        <begin position="70"/>
        <end position="90"/>
    </location>
</feature>
<protein>
    <submittedName>
        <fullName evidence="6">Signal transduction histidine kinase</fullName>
    </submittedName>
</protein>
<keyword evidence="4" id="KW-1133">Transmembrane helix</keyword>
<dbReference type="CDD" id="cd16917">
    <property type="entry name" value="HATPase_UhpB-NarQ-NarX-like"/>
    <property type="match status" value="1"/>
</dbReference>
<dbReference type="Proteomes" id="UP001519332">
    <property type="component" value="Unassembled WGS sequence"/>
</dbReference>
<dbReference type="Gene3D" id="3.30.565.10">
    <property type="entry name" value="Histidine kinase-like ATPase, C-terminal domain"/>
    <property type="match status" value="1"/>
</dbReference>
<dbReference type="InterPro" id="IPR003594">
    <property type="entry name" value="HATPase_dom"/>
</dbReference>
<evidence type="ECO:0000256" key="2">
    <source>
        <dbReference type="ARBA" id="ARBA00022777"/>
    </source>
</evidence>
<keyword evidence="4" id="KW-0812">Transmembrane</keyword>
<dbReference type="PANTHER" id="PTHR24421:SF61">
    <property type="entry name" value="OXYGEN SENSOR HISTIDINE KINASE NREB"/>
    <property type="match status" value="1"/>
</dbReference>
<dbReference type="SUPFAM" id="SSF55874">
    <property type="entry name" value="ATPase domain of HSP90 chaperone/DNA topoisomerase II/histidine kinase"/>
    <property type="match status" value="1"/>
</dbReference>
<dbReference type="PANTHER" id="PTHR24421">
    <property type="entry name" value="NITRATE/NITRITE SENSOR PROTEIN NARX-RELATED"/>
    <property type="match status" value="1"/>
</dbReference>
<organism evidence="6 7">
    <name type="scientific">Kibdelosporangium banguiense</name>
    <dbReference type="NCBI Taxonomy" id="1365924"/>
    <lineage>
        <taxon>Bacteria</taxon>
        <taxon>Bacillati</taxon>
        <taxon>Actinomycetota</taxon>
        <taxon>Actinomycetes</taxon>
        <taxon>Pseudonocardiales</taxon>
        <taxon>Pseudonocardiaceae</taxon>
        <taxon>Kibdelosporangium</taxon>
    </lineage>
</organism>
<reference evidence="6 7" key="1">
    <citation type="submission" date="2021-03" db="EMBL/GenBank/DDBJ databases">
        <title>Sequencing the genomes of 1000 actinobacteria strains.</title>
        <authorList>
            <person name="Klenk H.-P."/>
        </authorList>
    </citation>
    <scope>NUCLEOTIDE SEQUENCE [LARGE SCALE GENOMIC DNA]</scope>
    <source>
        <strain evidence="6 7">DSM 46670</strain>
    </source>
</reference>
<keyword evidence="3" id="KW-0902">Two-component regulatory system</keyword>
<keyword evidence="7" id="KW-1185">Reference proteome</keyword>
<dbReference type="EMBL" id="JAGINW010000001">
    <property type="protein sequence ID" value="MBP2330893.1"/>
    <property type="molecule type" value="Genomic_DNA"/>
</dbReference>
<evidence type="ECO:0000313" key="7">
    <source>
        <dbReference type="Proteomes" id="UP001519332"/>
    </source>
</evidence>
<sequence>MRPRLLIITGCAGIAALFVLVWAIRYTSRPSLPVVIVLVLGVVGLAVVPWTRLVAGRLGRDRDAGRQFRAVGRVTMTVAIGGVVVTLTVIGDQETASVFAMLTIFTAGALALLGAVILPWIFLMVTRERTARIRAEERASMAAHLHDSVLQSLTLIHKQTSEPEVRRLARSTERELRAWLFGKPSTADQLVSAVTAVTDEVEDRFAVTVELVLVGDCPMSGPAHAMVGALREALTNAAKHSGVQRVSALVEVSDGEVFALVKDRGCGFSQDVHNGHGMAASITGRMRQHGGSAEIRSAAGEGTEVELRMPV</sequence>
<evidence type="ECO:0000313" key="6">
    <source>
        <dbReference type="EMBL" id="MBP2330893.1"/>
    </source>
</evidence>
<evidence type="ECO:0000256" key="4">
    <source>
        <dbReference type="SAM" id="Phobius"/>
    </source>
</evidence>
<dbReference type="InterPro" id="IPR050482">
    <property type="entry name" value="Sensor_HK_TwoCompSys"/>
</dbReference>
<dbReference type="Pfam" id="PF02518">
    <property type="entry name" value="HATPase_c"/>
    <property type="match status" value="1"/>
</dbReference>
<evidence type="ECO:0000259" key="5">
    <source>
        <dbReference type="Pfam" id="PF02518"/>
    </source>
</evidence>
<gene>
    <name evidence="6" type="ORF">JOF56_011278</name>
</gene>
<dbReference type="InterPro" id="IPR036890">
    <property type="entry name" value="HATPase_C_sf"/>
</dbReference>
<evidence type="ECO:0000256" key="3">
    <source>
        <dbReference type="ARBA" id="ARBA00023012"/>
    </source>
</evidence>
<feature type="transmembrane region" description="Helical" evidence="4">
    <location>
        <begin position="96"/>
        <end position="125"/>
    </location>
</feature>
<comment type="caution">
    <text evidence="6">The sequence shown here is derived from an EMBL/GenBank/DDBJ whole genome shotgun (WGS) entry which is preliminary data.</text>
</comment>
<proteinExistence type="predicted"/>
<feature type="domain" description="Histidine kinase/HSP90-like ATPase" evidence="5">
    <location>
        <begin position="229"/>
        <end position="310"/>
    </location>
</feature>
<keyword evidence="2 6" id="KW-0418">Kinase</keyword>
<dbReference type="RefSeq" id="WP_209647559.1">
    <property type="nucleotide sequence ID" value="NZ_JAGINW010000001.1"/>
</dbReference>
<evidence type="ECO:0000256" key="1">
    <source>
        <dbReference type="ARBA" id="ARBA00022679"/>
    </source>
</evidence>
<keyword evidence="1" id="KW-0808">Transferase</keyword>
<feature type="transmembrane region" description="Helical" evidence="4">
    <location>
        <begin position="30"/>
        <end position="50"/>
    </location>
</feature>
<feature type="transmembrane region" description="Helical" evidence="4">
    <location>
        <begin position="5"/>
        <end position="24"/>
    </location>
</feature>
<accession>A0ABS4U3W2</accession>
<dbReference type="GO" id="GO:0016301">
    <property type="term" value="F:kinase activity"/>
    <property type="evidence" value="ECO:0007669"/>
    <property type="project" value="UniProtKB-KW"/>
</dbReference>